<evidence type="ECO:0000256" key="1">
    <source>
        <dbReference type="ARBA" id="ARBA00004418"/>
    </source>
</evidence>
<keyword evidence="5" id="KW-0574">Periplasm</keyword>
<dbReference type="CDD" id="cd13519">
    <property type="entry name" value="PBP2_PEB3_AcfC"/>
    <property type="match status" value="1"/>
</dbReference>
<evidence type="ECO:0000256" key="4">
    <source>
        <dbReference type="ARBA" id="ARBA00022729"/>
    </source>
</evidence>
<dbReference type="SUPFAM" id="SSF53850">
    <property type="entry name" value="Periplasmic binding protein-like II"/>
    <property type="match status" value="1"/>
</dbReference>
<evidence type="ECO:0000256" key="3">
    <source>
        <dbReference type="ARBA" id="ARBA00022448"/>
    </source>
</evidence>
<dbReference type="Pfam" id="PF13531">
    <property type="entry name" value="SBP_bac_11"/>
    <property type="match status" value="1"/>
</dbReference>
<keyword evidence="8" id="KW-1185">Reference proteome</keyword>
<sequence>MPRTAQVLAAAMTFALVGVARAAPDTVRVYGPGGPLPAVKEAAETFGKARGIDVQVTAGPTPGWIDKAKQDADVVYSGSEAMMSEFVALMPDQIDSKAAQPLYLRPAAILVRPGNPGRITGLRDLLKPGHRIVVVNGSGQGGLWEDVAGRLGDVETVRAFRRNIALVAKTSADAKQAWLSDTNLDAWLIWNIWQVANQTVADQVEIEPEYRIYRDTGVAVTKRGSEKEGAKAFADYLASPEAARIFAKWGWWTGRER</sequence>
<dbReference type="EMBL" id="BPQR01000010">
    <property type="protein sequence ID" value="GJE05309.1"/>
    <property type="molecule type" value="Genomic_DNA"/>
</dbReference>
<comment type="subcellular location">
    <subcellularLocation>
        <location evidence="1">Periplasm</location>
    </subcellularLocation>
</comment>
<evidence type="ECO:0000313" key="7">
    <source>
        <dbReference type="EMBL" id="GJE05309.1"/>
    </source>
</evidence>
<protein>
    <recommendedName>
        <fullName evidence="9">ABC transporter substrate-binding protein</fullName>
    </recommendedName>
</protein>
<comment type="similarity">
    <text evidence="2">Belongs to the prokaryotic sulfate-binding protein family.</text>
</comment>
<feature type="chain" id="PRO_5045315783" description="ABC transporter substrate-binding protein" evidence="6">
    <location>
        <begin position="23"/>
        <end position="257"/>
    </location>
</feature>
<accession>A0ABQ4SQ16</accession>
<name>A0ABQ4SQ16_9HYPH</name>
<evidence type="ECO:0008006" key="9">
    <source>
        <dbReference type="Google" id="ProtNLM"/>
    </source>
</evidence>
<evidence type="ECO:0000256" key="6">
    <source>
        <dbReference type="SAM" id="SignalP"/>
    </source>
</evidence>
<dbReference type="RefSeq" id="WP_238273998.1">
    <property type="nucleotide sequence ID" value="NZ_BPQR01000010.1"/>
</dbReference>
<reference evidence="7" key="1">
    <citation type="journal article" date="2021" name="Front. Microbiol.">
        <title>Comprehensive Comparative Genomics and Phenotyping of Methylobacterium Species.</title>
        <authorList>
            <person name="Alessa O."/>
            <person name="Ogura Y."/>
            <person name="Fujitani Y."/>
            <person name="Takami H."/>
            <person name="Hayashi T."/>
            <person name="Sahin N."/>
            <person name="Tani A."/>
        </authorList>
    </citation>
    <scope>NUCLEOTIDE SEQUENCE</scope>
    <source>
        <strain evidence="7">LMG 23639</strain>
    </source>
</reference>
<evidence type="ECO:0000256" key="5">
    <source>
        <dbReference type="ARBA" id="ARBA00022764"/>
    </source>
</evidence>
<evidence type="ECO:0000313" key="8">
    <source>
        <dbReference type="Proteomes" id="UP001055102"/>
    </source>
</evidence>
<comment type="caution">
    <text evidence="7">The sequence shown here is derived from an EMBL/GenBank/DDBJ whole genome shotgun (WGS) entry which is preliminary data.</text>
</comment>
<dbReference type="Gene3D" id="3.40.190.10">
    <property type="entry name" value="Periplasmic binding protein-like II"/>
    <property type="match status" value="2"/>
</dbReference>
<gene>
    <name evidence="7" type="ORF">AOPFMNJM_0607</name>
</gene>
<dbReference type="PANTHER" id="PTHR30368:SF2">
    <property type="entry name" value="SULFATE-BINDING PROTEIN"/>
    <property type="match status" value="1"/>
</dbReference>
<dbReference type="PANTHER" id="PTHR30368">
    <property type="entry name" value="SULFATE-BINDING PROTEIN"/>
    <property type="match status" value="1"/>
</dbReference>
<feature type="signal peptide" evidence="6">
    <location>
        <begin position="1"/>
        <end position="22"/>
    </location>
</feature>
<dbReference type="InterPro" id="IPR005669">
    <property type="entry name" value="Thiosulph/SO4-bd"/>
</dbReference>
<proteinExistence type="inferred from homology"/>
<keyword evidence="3" id="KW-0813">Transport</keyword>
<keyword evidence="4 6" id="KW-0732">Signal</keyword>
<dbReference type="Proteomes" id="UP001055102">
    <property type="component" value="Unassembled WGS sequence"/>
</dbReference>
<reference evidence="7" key="2">
    <citation type="submission" date="2021-08" db="EMBL/GenBank/DDBJ databases">
        <authorList>
            <person name="Tani A."/>
            <person name="Ola A."/>
            <person name="Ogura Y."/>
            <person name="Katsura K."/>
            <person name="Hayashi T."/>
        </authorList>
    </citation>
    <scope>NUCLEOTIDE SEQUENCE</scope>
    <source>
        <strain evidence="7">LMG 23639</strain>
    </source>
</reference>
<evidence type="ECO:0000256" key="2">
    <source>
        <dbReference type="ARBA" id="ARBA00006099"/>
    </source>
</evidence>
<organism evidence="7 8">
    <name type="scientific">Methylobacterium jeotgali</name>
    <dbReference type="NCBI Taxonomy" id="381630"/>
    <lineage>
        <taxon>Bacteria</taxon>
        <taxon>Pseudomonadati</taxon>
        <taxon>Pseudomonadota</taxon>
        <taxon>Alphaproteobacteria</taxon>
        <taxon>Hyphomicrobiales</taxon>
        <taxon>Methylobacteriaceae</taxon>
        <taxon>Methylobacterium</taxon>
    </lineage>
</organism>